<dbReference type="PROSITE" id="PS50893">
    <property type="entry name" value="ABC_TRANSPORTER_2"/>
    <property type="match status" value="1"/>
</dbReference>
<dbReference type="GO" id="GO:0005524">
    <property type="term" value="F:ATP binding"/>
    <property type="evidence" value="ECO:0007669"/>
    <property type="project" value="UniProtKB-KW"/>
</dbReference>
<feature type="region of interest" description="Disordered" evidence="3">
    <location>
        <begin position="1"/>
        <end position="24"/>
    </location>
</feature>
<dbReference type="SMART" id="SM00382">
    <property type="entry name" value="AAA"/>
    <property type="match status" value="1"/>
</dbReference>
<protein>
    <submittedName>
        <fullName evidence="5">ABC transporter ATP-binding protein</fullName>
    </submittedName>
</protein>
<keyword evidence="6" id="KW-1185">Reference proteome</keyword>
<feature type="compositionally biased region" description="Gly residues" evidence="3">
    <location>
        <begin position="300"/>
        <end position="311"/>
    </location>
</feature>
<name>A0ABP9J934_9MICO</name>
<dbReference type="RefSeq" id="WP_345506934.1">
    <property type="nucleotide sequence ID" value="NZ_BAABIW010000011.1"/>
</dbReference>
<accession>A0ABP9J934</accession>
<evidence type="ECO:0000256" key="1">
    <source>
        <dbReference type="ARBA" id="ARBA00022741"/>
    </source>
</evidence>
<proteinExistence type="predicted"/>
<dbReference type="Pfam" id="PF00005">
    <property type="entry name" value="ABC_tran"/>
    <property type="match status" value="1"/>
</dbReference>
<feature type="domain" description="ABC transporter" evidence="4">
    <location>
        <begin position="29"/>
        <end position="269"/>
    </location>
</feature>
<dbReference type="PANTHER" id="PTHR24220">
    <property type="entry name" value="IMPORT ATP-BINDING PROTEIN"/>
    <property type="match status" value="1"/>
</dbReference>
<feature type="region of interest" description="Disordered" evidence="3">
    <location>
        <begin position="290"/>
        <end position="311"/>
    </location>
</feature>
<evidence type="ECO:0000256" key="3">
    <source>
        <dbReference type="SAM" id="MobiDB-lite"/>
    </source>
</evidence>
<evidence type="ECO:0000259" key="4">
    <source>
        <dbReference type="PROSITE" id="PS50893"/>
    </source>
</evidence>
<dbReference type="EMBL" id="BAABIW010000011">
    <property type="protein sequence ID" value="GAA5024129.1"/>
    <property type="molecule type" value="Genomic_DNA"/>
</dbReference>
<dbReference type="InterPro" id="IPR003439">
    <property type="entry name" value="ABC_transporter-like_ATP-bd"/>
</dbReference>
<dbReference type="Gene3D" id="3.40.50.300">
    <property type="entry name" value="P-loop containing nucleotide triphosphate hydrolases"/>
    <property type="match status" value="1"/>
</dbReference>
<keyword evidence="2 5" id="KW-0067">ATP-binding</keyword>
<dbReference type="InterPro" id="IPR003593">
    <property type="entry name" value="AAA+_ATPase"/>
</dbReference>
<reference evidence="6" key="1">
    <citation type="journal article" date="2019" name="Int. J. Syst. Evol. Microbiol.">
        <title>The Global Catalogue of Microorganisms (GCM) 10K type strain sequencing project: providing services to taxonomists for standard genome sequencing and annotation.</title>
        <authorList>
            <consortium name="The Broad Institute Genomics Platform"/>
            <consortium name="The Broad Institute Genome Sequencing Center for Infectious Disease"/>
            <person name="Wu L."/>
            <person name="Ma J."/>
        </authorList>
    </citation>
    <scope>NUCLEOTIDE SEQUENCE [LARGE SCALE GENOMIC DNA]</scope>
    <source>
        <strain evidence="6">JCM 17687</strain>
    </source>
</reference>
<dbReference type="Proteomes" id="UP001500427">
    <property type="component" value="Unassembled WGS sequence"/>
</dbReference>
<comment type="caution">
    <text evidence="5">The sequence shown here is derived from an EMBL/GenBank/DDBJ whole genome shotgun (WGS) entry which is preliminary data.</text>
</comment>
<gene>
    <name evidence="5" type="ORF">GCM10023258_15950</name>
</gene>
<evidence type="ECO:0000313" key="5">
    <source>
        <dbReference type="EMBL" id="GAA5024129.1"/>
    </source>
</evidence>
<evidence type="ECO:0000256" key="2">
    <source>
        <dbReference type="ARBA" id="ARBA00022840"/>
    </source>
</evidence>
<keyword evidence="1" id="KW-0547">Nucleotide-binding</keyword>
<dbReference type="InterPro" id="IPR015854">
    <property type="entry name" value="ABC_transpr_LolD-like"/>
</dbReference>
<dbReference type="PANTHER" id="PTHR24220:SF685">
    <property type="entry name" value="ABC TRANSPORTER RELATED"/>
    <property type="match status" value="1"/>
</dbReference>
<dbReference type="InterPro" id="IPR027417">
    <property type="entry name" value="P-loop_NTPase"/>
</dbReference>
<organism evidence="5 6">
    <name type="scientific">Terrabacter aeriphilus</name>
    <dbReference type="NCBI Taxonomy" id="515662"/>
    <lineage>
        <taxon>Bacteria</taxon>
        <taxon>Bacillati</taxon>
        <taxon>Actinomycetota</taxon>
        <taxon>Actinomycetes</taxon>
        <taxon>Micrococcales</taxon>
        <taxon>Intrasporangiaceae</taxon>
        <taxon>Terrabacter</taxon>
    </lineage>
</organism>
<sequence>MSAARTSNPPRPPRDGATPSAAAGRGLDVTTRGLVVIYRSEGHDVAALSGIDLRVSAGEVVGLLGPSGAGKSTLLTVFGGLTAPSAGAVHIGHRDLKALTAAQLDDFRAGDVGLLLQGAARNLLPYLTPRQNVEFAQARARRLGRDVPAPDEVLELLGIGGLAGRSLAGLTPGELQLTAIAVAIACYPGLVLGDEPTSQLDHESRDRVLDALREVNERLGSTVVVVTHDPDVAARLPRTVTIRDGRVGAEGRLGEEYAVVSADGSVPLPGAALDDFPPGALVRLRHDGTGWRLEAPGDDGTTGTGEDSGAG</sequence>
<dbReference type="SUPFAM" id="SSF52540">
    <property type="entry name" value="P-loop containing nucleoside triphosphate hydrolases"/>
    <property type="match status" value="1"/>
</dbReference>
<evidence type="ECO:0000313" key="6">
    <source>
        <dbReference type="Proteomes" id="UP001500427"/>
    </source>
</evidence>